<evidence type="ECO:0000256" key="5">
    <source>
        <dbReference type="ARBA" id="ARBA00047644"/>
    </source>
</evidence>
<dbReference type="AlphaFoldDB" id="A0A0B1TAN7"/>
<accession>A0A0B1TAN7</accession>
<dbReference type="GO" id="GO:0004491">
    <property type="term" value="F:methylmalonate-semialdehyde dehydrogenase (acylating, NAD) activity"/>
    <property type="evidence" value="ECO:0007669"/>
    <property type="project" value="UniProtKB-EC"/>
</dbReference>
<dbReference type="Proteomes" id="UP000053660">
    <property type="component" value="Unassembled WGS sequence"/>
</dbReference>
<dbReference type="InterPro" id="IPR010061">
    <property type="entry name" value="MeMal-semiAld_DH"/>
</dbReference>
<dbReference type="InterPro" id="IPR016161">
    <property type="entry name" value="Ald_DH/histidinol_DH"/>
</dbReference>
<dbReference type="Gene3D" id="3.40.605.10">
    <property type="entry name" value="Aldehyde Dehydrogenase, Chain A, domain 1"/>
    <property type="match status" value="1"/>
</dbReference>
<evidence type="ECO:0000256" key="2">
    <source>
        <dbReference type="ARBA" id="ARBA00037458"/>
    </source>
</evidence>
<evidence type="ECO:0000313" key="8">
    <source>
        <dbReference type="EMBL" id="KHJ92440.1"/>
    </source>
</evidence>
<comment type="catalytic activity">
    <reaction evidence="6">
        <text>3-oxopropanoate + NAD(+) + CoA + H2O = hydrogencarbonate + acetyl-CoA + NADH + H(+)</text>
        <dbReference type="Rhea" id="RHEA:76615"/>
        <dbReference type="ChEBI" id="CHEBI:15377"/>
        <dbReference type="ChEBI" id="CHEBI:15378"/>
        <dbReference type="ChEBI" id="CHEBI:17544"/>
        <dbReference type="ChEBI" id="CHEBI:33190"/>
        <dbReference type="ChEBI" id="CHEBI:57287"/>
        <dbReference type="ChEBI" id="CHEBI:57288"/>
        <dbReference type="ChEBI" id="CHEBI:57540"/>
        <dbReference type="ChEBI" id="CHEBI:57945"/>
        <dbReference type="EC" id="1.2.1.27"/>
    </reaction>
    <physiologicalReaction direction="left-to-right" evidence="6">
        <dbReference type="Rhea" id="RHEA:76616"/>
    </physiologicalReaction>
</comment>
<comment type="catalytic activity">
    <reaction evidence="5">
        <text>2-methyl-3-oxopropanoate + NAD(+) + CoA + H2O = propanoyl-CoA + hydrogencarbonate + NADH + H(+)</text>
        <dbReference type="Rhea" id="RHEA:20804"/>
        <dbReference type="ChEBI" id="CHEBI:15377"/>
        <dbReference type="ChEBI" id="CHEBI:15378"/>
        <dbReference type="ChEBI" id="CHEBI:17544"/>
        <dbReference type="ChEBI" id="CHEBI:57287"/>
        <dbReference type="ChEBI" id="CHEBI:57392"/>
        <dbReference type="ChEBI" id="CHEBI:57540"/>
        <dbReference type="ChEBI" id="CHEBI:57700"/>
        <dbReference type="ChEBI" id="CHEBI:57945"/>
        <dbReference type="EC" id="1.2.1.27"/>
    </reaction>
    <physiologicalReaction direction="left-to-right" evidence="5">
        <dbReference type="Rhea" id="RHEA:20805"/>
    </physiologicalReaction>
</comment>
<name>A0A0B1TAN7_OESDE</name>
<evidence type="ECO:0000259" key="7">
    <source>
        <dbReference type="Pfam" id="PF00171"/>
    </source>
</evidence>
<dbReference type="EMBL" id="KN551356">
    <property type="protein sequence ID" value="KHJ92440.1"/>
    <property type="molecule type" value="Genomic_DNA"/>
</dbReference>
<proteinExistence type="inferred from homology"/>
<sequence>MEDAVESCKKAFRTWKDTSPLTRQQALFKFQHLIQRDMKKLAHNITEEQGKTLPDAEGDVHRGLQVVEHACSVPSLMLGETLPKRSDYVASLLKS</sequence>
<dbReference type="GO" id="GO:0006574">
    <property type="term" value="P:L-valine catabolic process"/>
    <property type="evidence" value="ECO:0007669"/>
    <property type="project" value="TreeGrafter"/>
</dbReference>
<organism evidence="8 9">
    <name type="scientific">Oesophagostomum dentatum</name>
    <name type="common">Nodular worm</name>
    <dbReference type="NCBI Taxonomy" id="61180"/>
    <lineage>
        <taxon>Eukaryota</taxon>
        <taxon>Metazoa</taxon>
        <taxon>Ecdysozoa</taxon>
        <taxon>Nematoda</taxon>
        <taxon>Chromadorea</taxon>
        <taxon>Rhabditida</taxon>
        <taxon>Rhabditina</taxon>
        <taxon>Rhabditomorpha</taxon>
        <taxon>Strongyloidea</taxon>
        <taxon>Strongylidae</taxon>
        <taxon>Oesophagostomum</taxon>
    </lineage>
</organism>
<evidence type="ECO:0000256" key="3">
    <source>
        <dbReference type="ARBA" id="ARBA00039517"/>
    </source>
</evidence>
<comment type="function">
    <text evidence="2">Probable malonate and methylmalonate semialdehyde dehydrogenase involved in the catabolism of valine, thymine, and compounds catabolized by way of beta-alanine, including uracil and cytidine.</text>
</comment>
<evidence type="ECO:0000256" key="4">
    <source>
        <dbReference type="ARBA" id="ARBA00042419"/>
    </source>
</evidence>
<dbReference type="OrthoDB" id="5830890at2759"/>
<dbReference type="InterPro" id="IPR015590">
    <property type="entry name" value="Aldehyde_DH_dom"/>
</dbReference>
<dbReference type="GO" id="GO:0005739">
    <property type="term" value="C:mitochondrion"/>
    <property type="evidence" value="ECO:0007669"/>
    <property type="project" value="TreeGrafter"/>
</dbReference>
<keyword evidence="9" id="KW-1185">Reference proteome</keyword>
<evidence type="ECO:0000313" key="9">
    <source>
        <dbReference type="Proteomes" id="UP000053660"/>
    </source>
</evidence>
<evidence type="ECO:0000256" key="6">
    <source>
        <dbReference type="ARBA" id="ARBA00048821"/>
    </source>
</evidence>
<feature type="domain" description="Aldehyde dehydrogenase" evidence="7">
    <location>
        <begin position="2"/>
        <end position="89"/>
    </location>
</feature>
<dbReference type="GO" id="GO:0006210">
    <property type="term" value="P:thymine catabolic process"/>
    <property type="evidence" value="ECO:0007669"/>
    <property type="project" value="TreeGrafter"/>
</dbReference>
<comment type="similarity">
    <text evidence="1">Belongs to the aldehyde dehydrogenase family.</text>
</comment>
<dbReference type="SUPFAM" id="SSF53720">
    <property type="entry name" value="ALDH-like"/>
    <property type="match status" value="1"/>
</dbReference>
<dbReference type="Pfam" id="PF00171">
    <property type="entry name" value="Aldedh"/>
    <property type="match status" value="1"/>
</dbReference>
<evidence type="ECO:0000256" key="1">
    <source>
        <dbReference type="ARBA" id="ARBA00009986"/>
    </source>
</evidence>
<dbReference type="PANTHER" id="PTHR43866">
    <property type="entry name" value="MALONATE-SEMIALDEHYDE DEHYDROGENASE"/>
    <property type="match status" value="1"/>
</dbReference>
<gene>
    <name evidence="8" type="ORF">OESDEN_07675</name>
</gene>
<protein>
    <recommendedName>
        <fullName evidence="3">Probable methylmalonate-semialdehyde/malonate-semialdehyde dehydrogenase [acylating], mitochondrial</fullName>
    </recommendedName>
    <alternativeName>
        <fullName evidence="4">Malonate-semialdehyde dehydrogenase [acylating]</fullName>
    </alternativeName>
</protein>
<reference evidence="8 9" key="1">
    <citation type="submission" date="2014-03" db="EMBL/GenBank/DDBJ databases">
        <title>Draft genome of the hookworm Oesophagostomum dentatum.</title>
        <authorList>
            <person name="Mitreva M."/>
        </authorList>
    </citation>
    <scope>NUCLEOTIDE SEQUENCE [LARGE SCALE GENOMIC DNA]</scope>
    <source>
        <strain evidence="8 9">OD-Hann</strain>
    </source>
</reference>
<dbReference type="PANTHER" id="PTHR43866:SF3">
    <property type="entry name" value="METHYLMALONATE-SEMIALDEHYDE DEHYDROGENASE [ACYLATING], MITOCHONDRIAL"/>
    <property type="match status" value="1"/>
</dbReference>
<dbReference type="InterPro" id="IPR016162">
    <property type="entry name" value="Ald_DH_N"/>
</dbReference>